<reference evidence="1 2" key="1">
    <citation type="journal article" date="2024" name="G3 (Bethesda)">
        <title>Genome assembly of Hibiscus sabdariffa L. provides insights into metabolisms of medicinal natural products.</title>
        <authorList>
            <person name="Kim T."/>
        </authorList>
    </citation>
    <scope>NUCLEOTIDE SEQUENCE [LARGE SCALE GENOMIC DNA]</scope>
    <source>
        <strain evidence="1">TK-2024</strain>
        <tissue evidence="1">Old leaves</tissue>
    </source>
</reference>
<evidence type="ECO:0000313" key="2">
    <source>
        <dbReference type="Proteomes" id="UP001396334"/>
    </source>
</evidence>
<dbReference type="EMBL" id="JBBPBN010000005">
    <property type="protein sequence ID" value="KAK9039000.1"/>
    <property type="molecule type" value="Genomic_DNA"/>
</dbReference>
<gene>
    <name evidence="1" type="ORF">V6N11_023840</name>
</gene>
<comment type="caution">
    <text evidence="1">The sequence shown here is derived from an EMBL/GenBank/DDBJ whole genome shotgun (WGS) entry which is preliminary data.</text>
</comment>
<sequence>MVLNLTSTSQAASFASLTEKINATATATVAEIDDMESEFLMDPDIGRMLFDFRYLISRSRIRRRPIVNCNRGNAYASCLPAKNQLIRSERCGIYKRRGCF</sequence>
<accession>A0ABR2TNE9</accession>
<keyword evidence="2" id="KW-1185">Reference proteome</keyword>
<name>A0ABR2TNE9_9ROSI</name>
<evidence type="ECO:0000313" key="1">
    <source>
        <dbReference type="EMBL" id="KAK9039000.1"/>
    </source>
</evidence>
<proteinExistence type="predicted"/>
<protein>
    <submittedName>
        <fullName evidence="1">Uncharacterized protein</fullName>
    </submittedName>
</protein>
<organism evidence="1 2">
    <name type="scientific">Hibiscus sabdariffa</name>
    <name type="common">roselle</name>
    <dbReference type="NCBI Taxonomy" id="183260"/>
    <lineage>
        <taxon>Eukaryota</taxon>
        <taxon>Viridiplantae</taxon>
        <taxon>Streptophyta</taxon>
        <taxon>Embryophyta</taxon>
        <taxon>Tracheophyta</taxon>
        <taxon>Spermatophyta</taxon>
        <taxon>Magnoliopsida</taxon>
        <taxon>eudicotyledons</taxon>
        <taxon>Gunneridae</taxon>
        <taxon>Pentapetalae</taxon>
        <taxon>rosids</taxon>
        <taxon>malvids</taxon>
        <taxon>Malvales</taxon>
        <taxon>Malvaceae</taxon>
        <taxon>Malvoideae</taxon>
        <taxon>Hibiscus</taxon>
    </lineage>
</organism>
<dbReference type="Proteomes" id="UP001396334">
    <property type="component" value="Unassembled WGS sequence"/>
</dbReference>